<evidence type="ECO:0000256" key="1">
    <source>
        <dbReference type="ARBA" id="ARBA00009179"/>
    </source>
</evidence>
<keyword evidence="4 5" id="KW-0720">Serine protease</keyword>
<dbReference type="InterPro" id="IPR036034">
    <property type="entry name" value="PDZ_sf"/>
</dbReference>
<dbReference type="EMBL" id="FUYH01000008">
    <property type="protein sequence ID" value="SKA88075.1"/>
    <property type="molecule type" value="Genomic_DNA"/>
</dbReference>
<dbReference type="GO" id="GO:0004175">
    <property type="term" value="F:endopeptidase activity"/>
    <property type="evidence" value="ECO:0007669"/>
    <property type="project" value="TreeGrafter"/>
</dbReference>
<evidence type="ECO:0000313" key="8">
    <source>
        <dbReference type="EMBL" id="SKA88075.1"/>
    </source>
</evidence>
<dbReference type="GO" id="GO:0030288">
    <property type="term" value="C:outer membrane-bounded periplasmic space"/>
    <property type="evidence" value="ECO:0007669"/>
    <property type="project" value="TreeGrafter"/>
</dbReference>
<dbReference type="CDD" id="cd06782">
    <property type="entry name" value="cpPDZ_CPP-like"/>
    <property type="match status" value="1"/>
</dbReference>
<keyword evidence="6" id="KW-1133">Transmembrane helix</keyword>
<dbReference type="Gene3D" id="3.90.226.10">
    <property type="entry name" value="2-enoyl-CoA Hydratase, Chain A, domain 1"/>
    <property type="match status" value="1"/>
</dbReference>
<dbReference type="GO" id="GO:0007165">
    <property type="term" value="P:signal transduction"/>
    <property type="evidence" value="ECO:0007669"/>
    <property type="project" value="TreeGrafter"/>
</dbReference>
<evidence type="ECO:0000259" key="7">
    <source>
        <dbReference type="PROSITE" id="PS50106"/>
    </source>
</evidence>
<dbReference type="InterPro" id="IPR029045">
    <property type="entry name" value="ClpP/crotonase-like_dom_sf"/>
</dbReference>
<reference evidence="9" key="1">
    <citation type="submission" date="2017-02" db="EMBL/GenBank/DDBJ databases">
        <authorList>
            <person name="Varghese N."/>
            <person name="Submissions S."/>
        </authorList>
    </citation>
    <scope>NUCLEOTIDE SEQUENCE [LARGE SCALE GENOMIC DNA]</scope>
    <source>
        <strain evidence="9">USBA 833</strain>
    </source>
</reference>
<dbReference type="PANTHER" id="PTHR32060">
    <property type="entry name" value="TAIL-SPECIFIC PROTEASE"/>
    <property type="match status" value="1"/>
</dbReference>
<keyword evidence="3 5" id="KW-0378">Hydrolase</keyword>
<keyword evidence="2 5" id="KW-0645">Protease</keyword>
<evidence type="ECO:0000256" key="3">
    <source>
        <dbReference type="ARBA" id="ARBA00022801"/>
    </source>
</evidence>
<keyword evidence="9" id="KW-1185">Reference proteome</keyword>
<sequence>MKKNVSLRNAIIAVVVTNIIAVAVILYAPIPFIGGMRLVTGQEYDFLQKFGKMIMVKSIVEDRYVDKIDTQKMIDGALRGMVSNATDIYTQYMDEKEFKEWTTQTKGSYAGIGVYIEPKDGRIMVVSPIEDGPAQRAGIKSGDYIIKINGEEMTSDDMNKAVTLMTGKEGKKINLIIYRPNVGNKEINLVTEKIVFKTVKSKVINNNIGYIRITQFTETTGDDFNKALDELLKKQVKGLVLDLRDNPGGLLTECVKVADRLVGEGTIVYTIDNRNQREEWTSRPDKLNIPLCVLVNEGTASASEIVSGAVRDYKAGTLIGTKTFGKGLVQDLIDLRDGTGIKVTIARYYTPSGECIQGKGITPNIVLPLPEKDKDRELKVEEDIQIQKAIEVIKSKL</sequence>
<evidence type="ECO:0000256" key="6">
    <source>
        <dbReference type="SAM" id="Phobius"/>
    </source>
</evidence>
<dbReference type="InterPro" id="IPR001478">
    <property type="entry name" value="PDZ"/>
</dbReference>
<dbReference type="PROSITE" id="PS50106">
    <property type="entry name" value="PDZ"/>
    <property type="match status" value="1"/>
</dbReference>
<dbReference type="OrthoDB" id="9812068at2"/>
<dbReference type="Gene3D" id="2.30.42.10">
    <property type="match status" value="1"/>
</dbReference>
<dbReference type="RefSeq" id="WP_078696416.1">
    <property type="nucleotide sequence ID" value="NZ_FUYH01000008.1"/>
</dbReference>
<gene>
    <name evidence="8" type="ORF">SAMN05443428_108111</name>
</gene>
<dbReference type="SMART" id="SM00228">
    <property type="entry name" value="PDZ"/>
    <property type="match status" value="1"/>
</dbReference>
<dbReference type="AlphaFoldDB" id="A0A1T4XG82"/>
<dbReference type="STRING" id="1147123.SAMN05443428_108111"/>
<dbReference type="CDD" id="cd07560">
    <property type="entry name" value="Peptidase_S41_CPP"/>
    <property type="match status" value="1"/>
</dbReference>
<evidence type="ECO:0000256" key="5">
    <source>
        <dbReference type="RuleBase" id="RU004404"/>
    </source>
</evidence>
<accession>A0A1T4XG82</accession>
<dbReference type="Pfam" id="PF17820">
    <property type="entry name" value="PDZ_6"/>
    <property type="match status" value="1"/>
</dbReference>
<dbReference type="Pfam" id="PF22694">
    <property type="entry name" value="CtpB_N-like"/>
    <property type="match status" value="1"/>
</dbReference>
<dbReference type="InterPro" id="IPR005151">
    <property type="entry name" value="Tail-specific_protease"/>
</dbReference>
<evidence type="ECO:0000256" key="2">
    <source>
        <dbReference type="ARBA" id="ARBA00022670"/>
    </source>
</evidence>
<dbReference type="Pfam" id="PF03572">
    <property type="entry name" value="Peptidase_S41"/>
    <property type="match status" value="1"/>
</dbReference>
<dbReference type="SMART" id="SM00245">
    <property type="entry name" value="TSPc"/>
    <property type="match status" value="1"/>
</dbReference>
<protein>
    <submittedName>
        <fullName evidence="8">Carboxyl-terminal processing protease</fullName>
    </submittedName>
</protein>
<dbReference type="SUPFAM" id="SSF50156">
    <property type="entry name" value="PDZ domain-like"/>
    <property type="match status" value="1"/>
</dbReference>
<evidence type="ECO:0000256" key="4">
    <source>
        <dbReference type="ARBA" id="ARBA00022825"/>
    </source>
</evidence>
<name>A0A1T4XG82_9CLOT</name>
<dbReference type="SUPFAM" id="SSF52096">
    <property type="entry name" value="ClpP/crotonase"/>
    <property type="match status" value="1"/>
</dbReference>
<keyword evidence="6" id="KW-0472">Membrane</keyword>
<dbReference type="PANTHER" id="PTHR32060:SF30">
    <property type="entry name" value="CARBOXY-TERMINAL PROCESSING PROTEASE CTPA"/>
    <property type="match status" value="1"/>
</dbReference>
<dbReference type="Proteomes" id="UP000190105">
    <property type="component" value="Unassembled WGS sequence"/>
</dbReference>
<dbReference type="FunFam" id="2.30.42.10:FF:000063">
    <property type="entry name" value="Peptidase, S41 family"/>
    <property type="match status" value="1"/>
</dbReference>
<comment type="similarity">
    <text evidence="1 5">Belongs to the peptidase S41A family.</text>
</comment>
<dbReference type="GO" id="GO:0006508">
    <property type="term" value="P:proteolysis"/>
    <property type="evidence" value="ECO:0007669"/>
    <property type="project" value="UniProtKB-KW"/>
</dbReference>
<feature type="domain" description="PDZ" evidence="7">
    <location>
        <begin position="105"/>
        <end position="181"/>
    </location>
</feature>
<dbReference type="NCBIfam" id="TIGR00225">
    <property type="entry name" value="prc"/>
    <property type="match status" value="1"/>
</dbReference>
<feature type="transmembrane region" description="Helical" evidence="6">
    <location>
        <begin position="7"/>
        <end position="30"/>
    </location>
</feature>
<dbReference type="InterPro" id="IPR004447">
    <property type="entry name" value="Peptidase_S41A"/>
</dbReference>
<evidence type="ECO:0000313" key="9">
    <source>
        <dbReference type="Proteomes" id="UP000190105"/>
    </source>
</evidence>
<proteinExistence type="inferred from homology"/>
<dbReference type="InterPro" id="IPR055210">
    <property type="entry name" value="CtpA/B_N"/>
</dbReference>
<dbReference type="Gene3D" id="3.30.750.44">
    <property type="match status" value="1"/>
</dbReference>
<dbReference type="GO" id="GO:0008236">
    <property type="term" value="F:serine-type peptidase activity"/>
    <property type="evidence" value="ECO:0007669"/>
    <property type="project" value="UniProtKB-KW"/>
</dbReference>
<dbReference type="InterPro" id="IPR041489">
    <property type="entry name" value="PDZ_6"/>
</dbReference>
<organism evidence="8 9">
    <name type="scientific">Caloramator quimbayensis</name>
    <dbReference type="NCBI Taxonomy" id="1147123"/>
    <lineage>
        <taxon>Bacteria</taxon>
        <taxon>Bacillati</taxon>
        <taxon>Bacillota</taxon>
        <taxon>Clostridia</taxon>
        <taxon>Eubacteriales</taxon>
        <taxon>Clostridiaceae</taxon>
        <taxon>Caloramator</taxon>
    </lineage>
</organism>
<keyword evidence="6" id="KW-0812">Transmembrane</keyword>